<keyword evidence="3" id="KW-0813">Transport</keyword>
<keyword evidence="5 8" id="KW-0812">Transmembrane</keyword>
<dbReference type="InterPro" id="IPR011701">
    <property type="entry name" value="MFS"/>
</dbReference>
<feature type="transmembrane region" description="Helical" evidence="8">
    <location>
        <begin position="61"/>
        <end position="81"/>
    </location>
</feature>
<dbReference type="PROSITE" id="PS50850">
    <property type="entry name" value="MFS"/>
    <property type="match status" value="1"/>
</dbReference>
<feature type="transmembrane region" description="Helical" evidence="8">
    <location>
        <begin position="88"/>
        <end position="106"/>
    </location>
</feature>
<feature type="transmembrane region" description="Helical" evidence="8">
    <location>
        <begin position="112"/>
        <end position="135"/>
    </location>
</feature>
<feature type="transmembrane region" description="Helical" evidence="8">
    <location>
        <begin position="178"/>
        <end position="197"/>
    </location>
</feature>
<evidence type="ECO:0000313" key="10">
    <source>
        <dbReference type="EMBL" id="SDJ51033.1"/>
    </source>
</evidence>
<keyword evidence="7 8" id="KW-0472">Membrane</keyword>
<sequence length="406" mass="44486">MKGERPVTDTKPYTPKDTKFWQVTLSLALASFFIFASMYAVQPLFPVFVEEYDIGISAASLSLSFTIIGLIAGLIILGFFSDRHGRTVFMKAAVAGATIPFLIIPWTDSFVLLLLFRFIQGMALAGLPAAALAYLNEEMDRQSVHVATALYISSNALGGMAGRVLAGAVTDFFSWQTYFYILGAIGTTMFLLMLWLLPNSRFFEPSDLSFGHDLRAFSYHLKNPTLLLIFGLGIVFQTSFTGVWTFLPFHLQEEPFSLSLGSISLFYFAYGLGVVGSPLAGWFAGHFELPRVRIAGILLLCTGIFMMLSTSLWIVSLGLGLICLGFFTAHSLTASSVGELVSHHKGSASSLYLVSYYIGVVTGSSMLEPLYERWGWQGLMSFLAVLPLLYIAIVSTVTSSQKKAPE</sequence>
<organism evidence="10 11">
    <name type="scientific">Salimicrobium halophilum</name>
    <dbReference type="NCBI Taxonomy" id="86666"/>
    <lineage>
        <taxon>Bacteria</taxon>
        <taxon>Bacillati</taxon>
        <taxon>Bacillota</taxon>
        <taxon>Bacilli</taxon>
        <taxon>Bacillales</taxon>
        <taxon>Bacillaceae</taxon>
        <taxon>Salimicrobium</taxon>
    </lineage>
</organism>
<feature type="transmembrane region" description="Helical" evidence="8">
    <location>
        <begin position="349"/>
        <end position="367"/>
    </location>
</feature>
<evidence type="ECO:0000256" key="4">
    <source>
        <dbReference type="ARBA" id="ARBA00022475"/>
    </source>
</evidence>
<evidence type="ECO:0000256" key="7">
    <source>
        <dbReference type="ARBA" id="ARBA00023136"/>
    </source>
</evidence>
<evidence type="ECO:0000256" key="5">
    <source>
        <dbReference type="ARBA" id="ARBA00022692"/>
    </source>
</evidence>
<dbReference type="Pfam" id="PF07690">
    <property type="entry name" value="MFS_1"/>
    <property type="match status" value="1"/>
</dbReference>
<dbReference type="InterPro" id="IPR036259">
    <property type="entry name" value="MFS_trans_sf"/>
</dbReference>
<comment type="similarity">
    <text evidence="2">Belongs to the major facilitator superfamily.</text>
</comment>
<dbReference type="EMBL" id="FNEV01000006">
    <property type="protein sequence ID" value="SDJ51033.1"/>
    <property type="molecule type" value="Genomic_DNA"/>
</dbReference>
<dbReference type="CDD" id="cd17324">
    <property type="entry name" value="MFS_NepI_like"/>
    <property type="match status" value="1"/>
</dbReference>
<evidence type="ECO:0000259" key="9">
    <source>
        <dbReference type="PROSITE" id="PS50850"/>
    </source>
</evidence>
<dbReference type="OrthoDB" id="63984at2"/>
<keyword evidence="11" id="KW-1185">Reference proteome</keyword>
<dbReference type="STRING" id="86666.SAMN04490247_2154"/>
<keyword evidence="6 8" id="KW-1133">Transmembrane helix</keyword>
<dbReference type="AlphaFoldDB" id="A0A1G8UBB4"/>
<proteinExistence type="inferred from homology"/>
<dbReference type="SUPFAM" id="SSF103473">
    <property type="entry name" value="MFS general substrate transporter"/>
    <property type="match status" value="1"/>
</dbReference>
<dbReference type="Proteomes" id="UP000199225">
    <property type="component" value="Unassembled WGS sequence"/>
</dbReference>
<evidence type="ECO:0000256" key="6">
    <source>
        <dbReference type="ARBA" id="ARBA00022989"/>
    </source>
</evidence>
<feature type="domain" description="Major facilitator superfamily (MFS) profile" evidence="9">
    <location>
        <begin position="23"/>
        <end position="402"/>
    </location>
</feature>
<dbReference type="GO" id="GO:0022857">
    <property type="term" value="F:transmembrane transporter activity"/>
    <property type="evidence" value="ECO:0007669"/>
    <property type="project" value="InterPro"/>
</dbReference>
<reference evidence="11" key="1">
    <citation type="submission" date="2016-10" db="EMBL/GenBank/DDBJ databases">
        <authorList>
            <person name="Varghese N."/>
            <person name="Submissions S."/>
        </authorList>
    </citation>
    <scope>NUCLEOTIDE SEQUENCE [LARGE SCALE GENOMIC DNA]</scope>
    <source>
        <strain evidence="11">DSM 4771</strain>
    </source>
</reference>
<feature type="transmembrane region" description="Helical" evidence="8">
    <location>
        <begin position="267"/>
        <end position="285"/>
    </location>
</feature>
<keyword evidence="4" id="KW-1003">Cell membrane</keyword>
<evidence type="ECO:0000256" key="1">
    <source>
        <dbReference type="ARBA" id="ARBA00004651"/>
    </source>
</evidence>
<dbReference type="PANTHER" id="PTHR43271">
    <property type="entry name" value="BLL2771 PROTEIN"/>
    <property type="match status" value="1"/>
</dbReference>
<protein>
    <submittedName>
        <fullName evidence="10">MFS transporter, YNFM family, putative membrane transport protein</fullName>
    </submittedName>
</protein>
<evidence type="ECO:0000256" key="3">
    <source>
        <dbReference type="ARBA" id="ARBA00022448"/>
    </source>
</evidence>
<dbReference type="PANTHER" id="PTHR43271:SF1">
    <property type="entry name" value="INNER MEMBRANE TRANSPORT PROTEIN YNFM"/>
    <property type="match status" value="1"/>
</dbReference>
<evidence type="ECO:0000256" key="2">
    <source>
        <dbReference type="ARBA" id="ARBA00008335"/>
    </source>
</evidence>
<dbReference type="Gene3D" id="1.20.1250.20">
    <property type="entry name" value="MFS general substrate transporter like domains"/>
    <property type="match status" value="1"/>
</dbReference>
<feature type="transmembrane region" description="Helical" evidence="8">
    <location>
        <begin position="379"/>
        <end position="398"/>
    </location>
</feature>
<feature type="transmembrane region" description="Helical" evidence="8">
    <location>
        <begin position="20"/>
        <end position="41"/>
    </location>
</feature>
<dbReference type="GO" id="GO:0005886">
    <property type="term" value="C:plasma membrane"/>
    <property type="evidence" value="ECO:0007669"/>
    <property type="project" value="UniProtKB-SubCell"/>
</dbReference>
<feature type="transmembrane region" description="Helical" evidence="8">
    <location>
        <begin position="297"/>
        <end position="329"/>
    </location>
</feature>
<evidence type="ECO:0000256" key="8">
    <source>
        <dbReference type="SAM" id="Phobius"/>
    </source>
</evidence>
<evidence type="ECO:0000313" key="11">
    <source>
        <dbReference type="Proteomes" id="UP000199225"/>
    </source>
</evidence>
<name>A0A1G8UBB4_9BACI</name>
<dbReference type="InterPro" id="IPR020846">
    <property type="entry name" value="MFS_dom"/>
</dbReference>
<feature type="transmembrane region" description="Helical" evidence="8">
    <location>
        <begin position="147"/>
        <end position="166"/>
    </location>
</feature>
<accession>A0A1G8UBB4</accession>
<gene>
    <name evidence="10" type="ORF">SAMN04490247_2154</name>
</gene>
<comment type="subcellular location">
    <subcellularLocation>
        <location evidence="1">Cell membrane</location>
        <topology evidence="1">Multi-pass membrane protein</topology>
    </subcellularLocation>
</comment>
<feature type="transmembrane region" description="Helical" evidence="8">
    <location>
        <begin position="225"/>
        <end position="247"/>
    </location>
</feature>